<dbReference type="PANTHER" id="PTHR10775">
    <property type="entry name" value="OS08G0208400 PROTEIN"/>
    <property type="match status" value="1"/>
</dbReference>
<evidence type="ECO:0000313" key="2">
    <source>
        <dbReference type="Proteomes" id="UP001289374"/>
    </source>
</evidence>
<dbReference type="EMBL" id="JACGWL010000016">
    <property type="protein sequence ID" value="KAK4385940.1"/>
    <property type="molecule type" value="Genomic_DNA"/>
</dbReference>
<reference evidence="1" key="1">
    <citation type="submission" date="2020-06" db="EMBL/GenBank/DDBJ databases">
        <authorList>
            <person name="Li T."/>
            <person name="Hu X."/>
            <person name="Zhang T."/>
            <person name="Song X."/>
            <person name="Zhang H."/>
            <person name="Dai N."/>
            <person name="Sheng W."/>
            <person name="Hou X."/>
            <person name="Wei L."/>
        </authorList>
    </citation>
    <scope>NUCLEOTIDE SEQUENCE</scope>
    <source>
        <strain evidence="1">K16</strain>
        <tissue evidence="1">Leaf</tissue>
    </source>
</reference>
<reference evidence="1" key="2">
    <citation type="journal article" date="2024" name="Plant">
        <title>Genomic evolution and insights into agronomic trait innovations of Sesamum species.</title>
        <authorList>
            <person name="Miao H."/>
            <person name="Wang L."/>
            <person name="Qu L."/>
            <person name="Liu H."/>
            <person name="Sun Y."/>
            <person name="Le M."/>
            <person name="Wang Q."/>
            <person name="Wei S."/>
            <person name="Zheng Y."/>
            <person name="Lin W."/>
            <person name="Duan Y."/>
            <person name="Cao H."/>
            <person name="Xiong S."/>
            <person name="Wang X."/>
            <person name="Wei L."/>
            <person name="Li C."/>
            <person name="Ma Q."/>
            <person name="Ju M."/>
            <person name="Zhao R."/>
            <person name="Li G."/>
            <person name="Mu C."/>
            <person name="Tian Q."/>
            <person name="Mei H."/>
            <person name="Zhang T."/>
            <person name="Gao T."/>
            <person name="Zhang H."/>
        </authorList>
    </citation>
    <scope>NUCLEOTIDE SEQUENCE</scope>
    <source>
        <strain evidence="1">K16</strain>
    </source>
</reference>
<comment type="caution">
    <text evidence="1">The sequence shown here is derived from an EMBL/GenBank/DDBJ whole genome shotgun (WGS) entry which is preliminary data.</text>
</comment>
<organism evidence="1 2">
    <name type="scientific">Sesamum angolense</name>
    <dbReference type="NCBI Taxonomy" id="2727404"/>
    <lineage>
        <taxon>Eukaryota</taxon>
        <taxon>Viridiplantae</taxon>
        <taxon>Streptophyta</taxon>
        <taxon>Embryophyta</taxon>
        <taxon>Tracheophyta</taxon>
        <taxon>Spermatophyta</taxon>
        <taxon>Magnoliopsida</taxon>
        <taxon>eudicotyledons</taxon>
        <taxon>Gunneridae</taxon>
        <taxon>Pentapetalae</taxon>
        <taxon>asterids</taxon>
        <taxon>lamiids</taxon>
        <taxon>Lamiales</taxon>
        <taxon>Pedaliaceae</taxon>
        <taxon>Sesamum</taxon>
    </lineage>
</organism>
<accession>A0AAE2BHW4</accession>
<evidence type="ECO:0000313" key="1">
    <source>
        <dbReference type="EMBL" id="KAK4385940.1"/>
    </source>
</evidence>
<proteinExistence type="predicted"/>
<protein>
    <submittedName>
        <fullName evidence="1">Uncharacterized protein</fullName>
    </submittedName>
</protein>
<keyword evidence="2" id="KW-1185">Reference proteome</keyword>
<dbReference type="AlphaFoldDB" id="A0AAE2BHW4"/>
<dbReference type="Proteomes" id="UP001289374">
    <property type="component" value="Unassembled WGS sequence"/>
</dbReference>
<sequence length="133" mass="16144">MDDTRALHLQHGRKVCYFDCLRQFLPEHHPFQRNKKVVTKNRVENKGKTKDNINARRNFEIICNRPELELDEHRSNVMPKAVYKLANEQKRRVWEWIRDLKFLDGYASNVACCFDMMELRMHDMKGHDRHLFM</sequence>
<dbReference type="PANTHER" id="PTHR10775:SF177">
    <property type="entry name" value="TNP2, PARTIAL"/>
    <property type="match status" value="1"/>
</dbReference>
<name>A0AAE2BHW4_9LAMI</name>
<gene>
    <name evidence="1" type="ORF">Sango_2718000</name>
</gene>